<dbReference type="PANTHER" id="PTHR23355:SF9">
    <property type="entry name" value="DIS3-LIKE EXONUCLEASE 2"/>
    <property type="match status" value="1"/>
</dbReference>
<proteinExistence type="predicted"/>
<accession>A0A1L0BKW9</accession>
<dbReference type="Proteomes" id="UP000182259">
    <property type="component" value="Chromosome II"/>
</dbReference>
<dbReference type="InterPro" id="IPR012340">
    <property type="entry name" value="NA-bd_OB-fold"/>
</dbReference>
<feature type="region of interest" description="Disordered" evidence="1">
    <location>
        <begin position="227"/>
        <end position="249"/>
    </location>
</feature>
<dbReference type="InterPro" id="IPR050180">
    <property type="entry name" value="RNR_Ribonuclease"/>
</dbReference>
<gene>
    <name evidence="3" type="ORF">SAMEA4029009_CIC11G00000003252</name>
</gene>
<dbReference type="InterPro" id="IPR001900">
    <property type="entry name" value="RNase_II/R"/>
</dbReference>
<feature type="domain" description="RNB" evidence="2">
    <location>
        <begin position="611"/>
        <end position="983"/>
    </location>
</feature>
<protein>
    <submittedName>
        <fullName evidence="3">CIC11C00000003252</fullName>
    </submittedName>
</protein>
<dbReference type="GO" id="GO:0003723">
    <property type="term" value="F:RNA binding"/>
    <property type="evidence" value="ECO:0007669"/>
    <property type="project" value="InterPro"/>
</dbReference>
<dbReference type="SUPFAM" id="SSF50249">
    <property type="entry name" value="Nucleic acid-binding proteins"/>
    <property type="match status" value="1"/>
</dbReference>
<dbReference type="EMBL" id="LT635765">
    <property type="protein sequence ID" value="SGZ51851.1"/>
    <property type="molecule type" value="Genomic_DNA"/>
</dbReference>
<sequence length="1130" mass="129150">MERCVTRHRAVWLQIRTLKSDAKPRGSSLFIHDARSLVKSKKVTVLNDGDSIDKTKLIVKETQRKYFDPSNKTLDFSLLNKQLFTKILRESKDRTSKRVNDPSQTWTTSQKSPADISRKMKKYLTYGRVSLRHNLSPLSVGDLVLLGEQSTLLHIVVATPQTLDSDTYTFIDNEGEITYGNKHHIKLRIPQIIPKKFLESLGLITLEKKYAGLAPIGMPDSKFSRSVKSLPENLRSENQRNSVPSSGAEFSNSGDDFIVAQATSQLLTDTDVKTYIVPTSARKVFSEYLKNASIVSFCKVTAFMNKLEYFHKVLQYDENNNLLDSSRTIPIFELLDYVSNFDETLEVMKNVKGHEEEYQIINSYIRGFGFSNKTTFGKKLSYGANQNFADSSHSLSSYIAFIVALSRSGRLWKVNTQKSTKTPISVEILPVQKLVSLTDTLNVLKGGEAKKFVHYYVKFMKTGDHTNKPPHYEAILQMFKDFIVPNIYHDRTMESVMGSLIRSIDRKLENEGLHQKHTIPYAYEYSKSRAFEIVNSLEKGGYSNPIQWSDSLKLPNSGNSPESDLYWQYYAFLDSKYKTKSDLLNDLENPEEESRWMQNEFHADDRLQHVREDFGNIPIYCIDSATAHEIDDGISIHSDGEKYVFTIHVANPTSYIKKKSIISEIAFSKGTTVYLPEGPTMMLPQLMSRMCGLNGDANTRTFAIQFDLDRSEIDDYLRNLHETKVPKSSLAKRVLSRINSTSKVKFFMAHNFPQNFTYENVNKVLNNEENITKFRRGEFAEGSHEQNLFTLYHVSSIIKHIRIALGGGLELNSEKPKVKVDYMLEETPEEEQFKRIPGGYTLALPKGRSEKTPIITITEDVDQDSRSKSQQLVSNFMIAANYAGLHYAHKNKIPIIHRTQELGLEKGVEDSVRILNQSLYEGRKSASVEQKAQILSILTAANYEVTRKRHESLGLTSYLNLTSPLRRYVDMVNHWMFEERAIKRENKGDENAKREDGRDITEESNRTTASDLDYIASHLQSCELTNKLAQRFSDKFWKGTFLKSYFEKLHCGKIADPIQFSILLRSDAKHGDIRAEILGFSDLRTTVVQNDYVISMFASGAFKVGQVVTSKFRVVKLDFLEDEFTIELHE</sequence>
<dbReference type="Pfam" id="PF00773">
    <property type="entry name" value="RNB"/>
    <property type="match status" value="1"/>
</dbReference>
<reference evidence="3 4" key="1">
    <citation type="submission" date="2016-10" db="EMBL/GenBank/DDBJ databases">
        <authorList>
            <person name="de Groot N.N."/>
        </authorList>
    </citation>
    <scope>NUCLEOTIDE SEQUENCE [LARGE SCALE GENOMIC DNA]</scope>
    <source>
        <strain evidence="3 4">PYCC 4715</strain>
    </source>
</reference>
<evidence type="ECO:0000256" key="1">
    <source>
        <dbReference type="SAM" id="MobiDB-lite"/>
    </source>
</evidence>
<feature type="compositionally biased region" description="Polar residues" evidence="1">
    <location>
        <begin position="101"/>
        <end position="112"/>
    </location>
</feature>
<feature type="compositionally biased region" description="Polar residues" evidence="1">
    <location>
        <begin position="239"/>
        <end position="249"/>
    </location>
</feature>
<dbReference type="GO" id="GO:0000175">
    <property type="term" value="F:3'-5'-RNA exonuclease activity"/>
    <property type="evidence" value="ECO:0007669"/>
    <property type="project" value="TreeGrafter"/>
</dbReference>
<dbReference type="PANTHER" id="PTHR23355">
    <property type="entry name" value="RIBONUCLEASE"/>
    <property type="match status" value="1"/>
</dbReference>
<dbReference type="AlphaFoldDB" id="A0A1L0BKW9"/>
<evidence type="ECO:0000259" key="2">
    <source>
        <dbReference type="SMART" id="SM00955"/>
    </source>
</evidence>
<dbReference type="SMART" id="SM00955">
    <property type="entry name" value="RNB"/>
    <property type="match status" value="1"/>
</dbReference>
<organism evidence="3 4">
    <name type="scientific">Sungouiella intermedia</name>
    <dbReference type="NCBI Taxonomy" id="45354"/>
    <lineage>
        <taxon>Eukaryota</taxon>
        <taxon>Fungi</taxon>
        <taxon>Dikarya</taxon>
        <taxon>Ascomycota</taxon>
        <taxon>Saccharomycotina</taxon>
        <taxon>Pichiomycetes</taxon>
        <taxon>Metschnikowiaceae</taxon>
        <taxon>Sungouiella</taxon>
    </lineage>
</organism>
<dbReference type="GO" id="GO:0000932">
    <property type="term" value="C:P-body"/>
    <property type="evidence" value="ECO:0007669"/>
    <property type="project" value="TreeGrafter"/>
</dbReference>
<evidence type="ECO:0000313" key="3">
    <source>
        <dbReference type="EMBL" id="SGZ51851.1"/>
    </source>
</evidence>
<evidence type="ECO:0000313" key="4">
    <source>
        <dbReference type="Proteomes" id="UP000182259"/>
    </source>
</evidence>
<name>A0A1L0BKW9_9ASCO</name>
<feature type="region of interest" description="Disordered" evidence="1">
    <location>
        <begin position="94"/>
        <end position="113"/>
    </location>
</feature>
<dbReference type="GO" id="GO:0006402">
    <property type="term" value="P:mRNA catabolic process"/>
    <property type="evidence" value="ECO:0007669"/>
    <property type="project" value="TreeGrafter"/>
</dbReference>